<feature type="domain" description="3-hydroxyacyl-CoA dehydrogenase C-terminal" evidence="15">
    <location>
        <begin position="186"/>
        <end position="279"/>
    </location>
</feature>
<dbReference type="GO" id="GO:0003857">
    <property type="term" value="F:(3S)-3-hydroxyacyl-CoA dehydrogenase (NAD+) activity"/>
    <property type="evidence" value="ECO:0007669"/>
    <property type="project" value="TreeGrafter"/>
</dbReference>
<feature type="domain" description="3-hydroxyacyl-CoA dehydrogenase NAD binding" evidence="16">
    <location>
        <begin position="4"/>
        <end position="183"/>
    </location>
</feature>
<keyword evidence="9" id="KW-0443">Lipid metabolism</keyword>
<dbReference type="Pfam" id="PF02737">
    <property type="entry name" value="3HCDH_N"/>
    <property type="match status" value="1"/>
</dbReference>
<dbReference type="InterPro" id="IPR018376">
    <property type="entry name" value="Enoyl-CoA_hyd/isom_CS"/>
</dbReference>
<evidence type="ECO:0000256" key="5">
    <source>
        <dbReference type="ARBA" id="ARBA00011245"/>
    </source>
</evidence>
<keyword evidence="12" id="KW-0456">Lyase</keyword>
<keyword evidence="7" id="KW-0560">Oxidoreductase</keyword>
<comment type="similarity">
    <text evidence="4">In the N-terminal section; belongs to the enoyl-CoA hydratase/isomerase family.</text>
</comment>
<dbReference type="FunFam" id="3.90.226.10:FF:000009">
    <property type="entry name" value="Carnitinyl-CoA dehydratase"/>
    <property type="match status" value="1"/>
</dbReference>
<evidence type="ECO:0000256" key="8">
    <source>
        <dbReference type="ARBA" id="ARBA00023027"/>
    </source>
</evidence>
<dbReference type="GO" id="GO:0004300">
    <property type="term" value="F:enoyl-CoA hydratase activity"/>
    <property type="evidence" value="ECO:0007669"/>
    <property type="project" value="UniProtKB-ARBA"/>
</dbReference>
<evidence type="ECO:0000256" key="14">
    <source>
        <dbReference type="RuleBase" id="RU003707"/>
    </source>
</evidence>
<dbReference type="InterPro" id="IPR006176">
    <property type="entry name" value="3-OHacyl-CoA_DH_NAD-bd"/>
</dbReference>
<dbReference type="InterPro" id="IPR036291">
    <property type="entry name" value="NAD(P)-bd_dom_sf"/>
</dbReference>
<comment type="similarity">
    <text evidence="3 14">Belongs to the enoyl-CoA hydratase/isomerase family.</text>
</comment>
<dbReference type="InterPro" id="IPR008927">
    <property type="entry name" value="6-PGluconate_DH-like_C_sf"/>
</dbReference>
<dbReference type="AlphaFoldDB" id="A0A429GIY9"/>
<evidence type="ECO:0000256" key="3">
    <source>
        <dbReference type="ARBA" id="ARBA00005254"/>
    </source>
</evidence>
<evidence type="ECO:0000256" key="7">
    <source>
        <dbReference type="ARBA" id="ARBA00023002"/>
    </source>
</evidence>
<dbReference type="Gene3D" id="3.40.50.720">
    <property type="entry name" value="NAD(P)-binding Rossmann-like Domain"/>
    <property type="match status" value="1"/>
</dbReference>
<dbReference type="Gene3D" id="3.90.226.10">
    <property type="entry name" value="2-enoyl-CoA Hydratase, Chain A, domain 1"/>
    <property type="match status" value="1"/>
</dbReference>
<evidence type="ECO:0000259" key="15">
    <source>
        <dbReference type="Pfam" id="PF00725"/>
    </source>
</evidence>
<dbReference type="SUPFAM" id="SSF48179">
    <property type="entry name" value="6-phosphogluconate dehydrogenase C-terminal domain-like"/>
    <property type="match status" value="2"/>
</dbReference>
<keyword evidence="6" id="KW-0276">Fatty acid metabolism</keyword>
<gene>
    <name evidence="17" type="ORF">D6D85_10255</name>
    <name evidence="18" type="ORF">EF810_04190</name>
</gene>
<evidence type="ECO:0000256" key="9">
    <source>
        <dbReference type="ARBA" id="ARBA00023098"/>
    </source>
</evidence>
<dbReference type="EMBL" id="RCOS01000113">
    <property type="protein sequence ID" value="RSN73639.1"/>
    <property type="molecule type" value="Genomic_DNA"/>
</dbReference>
<reference evidence="17 19" key="1">
    <citation type="submission" date="2018-10" db="EMBL/GenBank/DDBJ databases">
        <title>Co-occurring genomic capacity for anaerobic methane metabolism and dissimilatory sulfite reduction discovered in the Korarchaeota.</title>
        <authorList>
            <person name="Mckay L.J."/>
            <person name="Dlakic M."/>
            <person name="Fields M.W."/>
            <person name="Delmont T.O."/>
            <person name="Eren A.M."/>
            <person name="Jay Z.J."/>
            <person name="Klingelsmith K.B."/>
            <person name="Rusch D.B."/>
            <person name="Inskeep W.P."/>
        </authorList>
    </citation>
    <scope>NUCLEOTIDE SEQUENCE [LARGE SCALE GENOMIC DNA]</scope>
    <source>
        <strain evidence="17 19">MDKW</strain>
    </source>
</reference>
<dbReference type="UniPathway" id="UPA00659"/>
<protein>
    <submittedName>
        <fullName evidence="17">3-hydroxyacyl-CoA dehydrogenase</fullName>
    </submittedName>
</protein>
<keyword evidence="13" id="KW-0511">Multifunctional enzyme</keyword>
<evidence type="ECO:0000256" key="11">
    <source>
        <dbReference type="ARBA" id="ARBA00023235"/>
    </source>
</evidence>
<evidence type="ECO:0000256" key="13">
    <source>
        <dbReference type="ARBA" id="ARBA00023268"/>
    </source>
</evidence>
<reference evidence="18 20" key="2">
    <citation type="journal article" date="2019" name="Nat. Microbiol.">
        <title>Wide diversity of methane and short-chain alkane metabolisms in uncultured archaea.</title>
        <authorList>
            <person name="Borrel G."/>
            <person name="Adam P.S."/>
            <person name="McKay L.J."/>
            <person name="Chen L.X."/>
            <person name="Sierra-Garcia I.N."/>
            <person name="Sieber C.M."/>
            <person name="Letourneur Q."/>
            <person name="Ghozlane A."/>
            <person name="Andersen G.L."/>
            <person name="Li W.J."/>
            <person name="Hallam S.J."/>
            <person name="Muyzer G."/>
            <person name="de Oliveira V.M."/>
            <person name="Inskeep W.P."/>
            <person name="Banfield J.F."/>
            <person name="Gribaldo S."/>
        </authorList>
    </citation>
    <scope>NUCLEOTIDE SEQUENCE [LARGE SCALE GENOMIC DNA]</scope>
    <source>
        <strain evidence="18">NM4</strain>
    </source>
</reference>
<evidence type="ECO:0000256" key="12">
    <source>
        <dbReference type="ARBA" id="ARBA00023239"/>
    </source>
</evidence>
<dbReference type="Gene3D" id="1.10.1040.10">
    <property type="entry name" value="N-(1-d-carboxylethyl)-l-norvaline Dehydrogenase, domain 2"/>
    <property type="match status" value="2"/>
</dbReference>
<dbReference type="GO" id="GO:0006635">
    <property type="term" value="P:fatty acid beta-oxidation"/>
    <property type="evidence" value="ECO:0007669"/>
    <property type="project" value="UniProtKB-UniPathway"/>
</dbReference>
<evidence type="ECO:0000313" key="17">
    <source>
        <dbReference type="EMBL" id="RSN73639.1"/>
    </source>
</evidence>
<dbReference type="Proteomes" id="UP000316217">
    <property type="component" value="Unassembled WGS sequence"/>
</dbReference>
<dbReference type="PANTHER" id="PTHR23309:SF49">
    <property type="entry name" value="PEROXISOMAL BIFUNCTIONAL ENZYME"/>
    <property type="match status" value="1"/>
</dbReference>
<keyword evidence="10" id="KW-0576">Peroxisome</keyword>
<dbReference type="InterPro" id="IPR029045">
    <property type="entry name" value="ClpP/crotonase-like_dom_sf"/>
</dbReference>
<evidence type="ECO:0000256" key="2">
    <source>
        <dbReference type="ARBA" id="ARBA00005005"/>
    </source>
</evidence>
<dbReference type="InterPro" id="IPR006108">
    <property type="entry name" value="3HC_DH_C"/>
</dbReference>
<dbReference type="InterPro" id="IPR001753">
    <property type="entry name" value="Enoyl-CoA_hydra/iso"/>
</dbReference>
<dbReference type="PROSITE" id="PS00166">
    <property type="entry name" value="ENOYL_COA_HYDRATASE"/>
    <property type="match status" value="1"/>
</dbReference>
<dbReference type="Pfam" id="PF00378">
    <property type="entry name" value="ECH_1"/>
    <property type="match status" value="1"/>
</dbReference>
<evidence type="ECO:0000256" key="4">
    <source>
        <dbReference type="ARBA" id="ARBA00008750"/>
    </source>
</evidence>
<dbReference type="OrthoDB" id="39812at2157"/>
<dbReference type="CDD" id="cd06558">
    <property type="entry name" value="crotonase-like"/>
    <property type="match status" value="1"/>
</dbReference>
<keyword evidence="8" id="KW-0520">NAD</keyword>
<keyword evidence="19" id="KW-1185">Reference proteome</keyword>
<keyword evidence="11" id="KW-0413">Isomerase</keyword>
<proteinExistence type="inferred from homology"/>
<dbReference type="RefSeq" id="WP_125671879.1">
    <property type="nucleotide sequence ID" value="NZ_RCOS01000113.1"/>
</dbReference>
<sequence length="638" mass="70069">MVKKVTVVGAGTMGHGIAEVLAINGIKTNLVDVKEDILKGAMEKIGWSLRKLYEKGKIGRSPDEIMALISTFTSIKEAVRDVDLVIEAVPEIFELKKQVFREIDANSRPDTIIATNTSSIPISELASCTNRPDKVLGLHFFNPPVVMQLVEVVRGKDTSDEIVKQMIEFVRGIGKRPVLVRKDIPGFIVNRIMIRLLNTACILVKRGIYSIEEVDSALRKIGLPMGAFELSDYIGIDVLYFIIDSVRSRGMAIEPCQVFKEMMDKGKLGVKSGEGFYKYPSPGTYKKPDITALDRADPALLISPAVNEASYLLREGISSLQEINEATILGLGYPKGIFQYADEMGIDTIVNSLKKLNEITGSTEFSPDPILLRMLELGRTGTKSGFGFHEYFQENQMETIKILYRPPVAVIQLNRPEKLNSISRKMLDEIKKALIDLSSDENIRAVVMTGAGRAFSSGADISEFLQMSPEEMIKYSEYFKAVVESIEKSPKPIIAAINGYCLGGGLEIALGCDIRIAAESAKLGQPEVNIGLIPGGGATKRLPMLVGRSRAKLMIMTGEYISAQQAERMGLVDMVIRDDLLMMEAVNLCLKITSKPGKAIWASKVAINSGNSELESALFGILSADAKDKIKAFLEKKK</sequence>
<dbReference type="FunFam" id="3.40.50.720:FF:000009">
    <property type="entry name" value="Fatty oxidation complex, alpha subunit"/>
    <property type="match status" value="1"/>
</dbReference>
<dbReference type="InterPro" id="IPR013328">
    <property type="entry name" value="6PGD_dom2"/>
</dbReference>
<evidence type="ECO:0000259" key="16">
    <source>
        <dbReference type="Pfam" id="PF02737"/>
    </source>
</evidence>
<comment type="pathway">
    <text evidence="2">Lipid metabolism; fatty acid beta-oxidation.</text>
</comment>
<accession>A0A429GIY9</accession>
<comment type="subcellular location">
    <subcellularLocation>
        <location evidence="1">Peroxisome</location>
    </subcellularLocation>
</comment>
<dbReference type="Pfam" id="PF00725">
    <property type="entry name" value="3HCDH"/>
    <property type="match status" value="2"/>
</dbReference>
<evidence type="ECO:0000313" key="18">
    <source>
        <dbReference type="EMBL" id="RZN61800.1"/>
    </source>
</evidence>
<dbReference type="GO" id="GO:0016853">
    <property type="term" value="F:isomerase activity"/>
    <property type="evidence" value="ECO:0007669"/>
    <property type="project" value="UniProtKB-KW"/>
</dbReference>
<feature type="domain" description="3-hydroxyacyl-CoA dehydrogenase C-terminal" evidence="15">
    <location>
        <begin position="302"/>
        <end position="391"/>
    </location>
</feature>
<evidence type="ECO:0000313" key="20">
    <source>
        <dbReference type="Proteomes" id="UP000316217"/>
    </source>
</evidence>
<dbReference type="SUPFAM" id="SSF51735">
    <property type="entry name" value="NAD(P)-binding Rossmann-fold domains"/>
    <property type="match status" value="1"/>
</dbReference>
<evidence type="ECO:0000256" key="6">
    <source>
        <dbReference type="ARBA" id="ARBA00022832"/>
    </source>
</evidence>
<dbReference type="SUPFAM" id="SSF52096">
    <property type="entry name" value="ClpP/crotonase"/>
    <property type="match status" value="1"/>
</dbReference>
<evidence type="ECO:0000313" key="19">
    <source>
        <dbReference type="Proteomes" id="UP000277582"/>
    </source>
</evidence>
<dbReference type="Proteomes" id="UP000277582">
    <property type="component" value="Unassembled WGS sequence"/>
</dbReference>
<comment type="caution">
    <text evidence="17">The sequence shown here is derived from an EMBL/GenBank/DDBJ whole genome shotgun (WGS) entry which is preliminary data.</text>
</comment>
<name>A0A429GIY9_9CREN</name>
<dbReference type="GO" id="GO:0070403">
    <property type="term" value="F:NAD+ binding"/>
    <property type="evidence" value="ECO:0007669"/>
    <property type="project" value="InterPro"/>
</dbReference>
<dbReference type="PANTHER" id="PTHR23309">
    <property type="entry name" value="3-HYDROXYACYL-COA DEHYROGENASE"/>
    <property type="match status" value="1"/>
</dbReference>
<organism evidence="17 19">
    <name type="scientific">Candidatus Methanodesulfokora washburnensis</name>
    <dbReference type="NCBI Taxonomy" id="2478471"/>
    <lineage>
        <taxon>Archaea</taxon>
        <taxon>Thermoproteota</taxon>
        <taxon>Candidatus Korarchaeia</taxon>
        <taxon>Candidatus Korarchaeia incertae sedis</taxon>
        <taxon>Candidatus Methanodesulfokora</taxon>
    </lineage>
</organism>
<comment type="subunit">
    <text evidence="5">Monomer.</text>
</comment>
<evidence type="ECO:0000256" key="1">
    <source>
        <dbReference type="ARBA" id="ARBA00004275"/>
    </source>
</evidence>
<evidence type="ECO:0000256" key="10">
    <source>
        <dbReference type="ARBA" id="ARBA00023140"/>
    </source>
</evidence>
<dbReference type="EMBL" id="RXII01000066">
    <property type="protein sequence ID" value="RZN61800.1"/>
    <property type="molecule type" value="Genomic_DNA"/>
</dbReference>